<dbReference type="PANTHER" id="PTHR46581:SF3">
    <property type="entry name" value="ARABINOSYLTRANSFERASE RRA3"/>
    <property type="match status" value="1"/>
</dbReference>
<dbReference type="EMBL" id="CACTIH010009043">
    <property type="protein sequence ID" value="CAA3020701.1"/>
    <property type="molecule type" value="Genomic_DNA"/>
</dbReference>
<proteinExistence type="predicted"/>
<dbReference type="InterPro" id="IPR044290">
    <property type="entry name" value="RRA1/2/3"/>
</dbReference>
<keyword evidence="2" id="KW-1185">Reference proteome</keyword>
<evidence type="ECO:0000313" key="1">
    <source>
        <dbReference type="EMBL" id="CAA3020701.1"/>
    </source>
</evidence>
<protein>
    <submittedName>
        <fullName evidence="1">Arabinosyltransferase RRA3-like</fullName>
    </submittedName>
</protein>
<dbReference type="PANTHER" id="PTHR46581">
    <property type="entry name" value="ARABINOSYLTRANSFERASE RRA3"/>
    <property type="match status" value="1"/>
</dbReference>
<organism evidence="1 2">
    <name type="scientific">Olea europaea subsp. europaea</name>
    <dbReference type="NCBI Taxonomy" id="158383"/>
    <lineage>
        <taxon>Eukaryota</taxon>
        <taxon>Viridiplantae</taxon>
        <taxon>Streptophyta</taxon>
        <taxon>Embryophyta</taxon>
        <taxon>Tracheophyta</taxon>
        <taxon>Spermatophyta</taxon>
        <taxon>Magnoliopsida</taxon>
        <taxon>eudicotyledons</taxon>
        <taxon>Gunneridae</taxon>
        <taxon>Pentapetalae</taxon>
        <taxon>asterids</taxon>
        <taxon>lamiids</taxon>
        <taxon>Lamiales</taxon>
        <taxon>Oleaceae</taxon>
        <taxon>Oleeae</taxon>
        <taxon>Olea</taxon>
    </lineage>
</organism>
<dbReference type="Proteomes" id="UP000594638">
    <property type="component" value="Unassembled WGS sequence"/>
</dbReference>
<name>A0A8S0UKJ0_OLEEU</name>
<dbReference type="GO" id="GO:0016757">
    <property type="term" value="F:glycosyltransferase activity"/>
    <property type="evidence" value="ECO:0007669"/>
    <property type="project" value="InterPro"/>
</dbReference>
<dbReference type="AlphaFoldDB" id="A0A8S0UKJ0"/>
<dbReference type="GO" id="GO:0080147">
    <property type="term" value="P:root hair cell development"/>
    <property type="evidence" value="ECO:0007669"/>
    <property type="project" value="InterPro"/>
</dbReference>
<evidence type="ECO:0000313" key="2">
    <source>
        <dbReference type="Proteomes" id="UP000594638"/>
    </source>
</evidence>
<dbReference type="OrthoDB" id="1743885at2759"/>
<reference evidence="1 2" key="1">
    <citation type="submission" date="2019-12" db="EMBL/GenBank/DDBJ databases">
        <authorList>
            <person name="Alioto T."/>
            <person name="Alioto T."/>
            <person name="Gomez Garrido J."/>
        </authorList>
    </citation>
    <scope>NUCLEOTIDE SEQUENCE [LARGE SCALE GENOMIC DNA]</scope>
</reference>
<sequence length="159" mass="17651">MQVINVTISKMQGCVQQVELLKSSGASKEDIEDSPCVNLRKELTFSKKTSWGAGKNAEMKKQERELNDKLRLAEQGKDHAGEQFMMLSEPYKAGAFGTVKGLRTNPTVLPDESVNPRLEQILAEVAVGKELIVALANSNVKEMLEVWFTSIKKVGSRDR</sequence>
<comment type="caution">
    <text evidence="1">The sequence shown here is derived from an EMBL/GenBank/DDBJ whole genome shotgun (WGS) entry which is preliminary data.</text>
</comment>
<accession>A0A8S0UKJ0</accession>
<gene>
    <name evidence="1" type="ORF">OLEA9_A104353</name>
</gene>
<dbReference type="Gramene" id="OE9A104353T1">
    <property type="protein sequence ID" value="OE9A104353C1"/>
    <property type="gene ID" value="OE9A104353"/>
</dbReference>